<reference evidence="3 4" key="1">
    <citation type="journal article" date="2018" name="IMA Fungus">
        <title>IMA Genome-F 9: Draft genome sequence of Annulohypoxylon stygium, Aspergillus mulundensis, Berkeleyomyces basicola (syn. Thielaviopsis basicola), Ceratocystis smalleyi, two Cercospora beticola strains, Coleophoma cylindrospora, Fusarium fracticaudum, Phialophora cf. hyalina, and Morchella septimelata.</title>
        <authorList>
            <person name="Wingfield B.D."/>
            <person name="Bills G.F."/>
            <person name="Dong Y."/>
            <person name="Huang W."/>
            <person name="Nel W.J."/>
            <person name="Swalarsk-Parry B.S."/>
            <person name="Vaghefi N."/>
            <person name="Wilken P.M."/>
            <person name="An Z."/>
            <person name="de Beer Z.W."/>
            <person name="De Vos L."/>
            <person name="Chen L."/>
            <person name="Duong T.A."/>
            <person name="Gao Y."/>
            <person name="Hammerbacher A."/>
            <person name="Kikkert J.R."/>
            <person name="Li Y."/>
            <person name="Li H."/>
            <person name="Li K."/>
            <person name="Li Q."/>
            <person name="Liu X."/>
            <person name="Ma X."/>
            <person name="Naidoo K."/>
            <person name="Pethybridge S.J."/>
            <person name="Sun J."/>
            <person name="Steenkamp E.T."/>
            <person name="van der Nest M.A."/>
            <person name="van Wyk S."/>
            <person name="Wingfield M.J."/>
            <person name="Xiong C."/>
            <person name="Yue Q."/>
            <person name="Zhang X."/>
        </authorList>
    </citation>
    <scope>NUCLEOTIDE SEQUENCE [LARGE SCALE GENOMIC DNA]</scope>
    <source>
        <strain evidence="3 4">BP5796</strain>
    </source>
</reference>
<proteinExistence type="predicted"/>
<feature type="transmembrane region" description="Helical" evidence="2">
    <location>
        <begin position="160"/>
        <end position="178"/>
    </location>
</feature>
<keyword evidence="2" id="KW-0472">Membrane</keyword>
<dbReference type="Pfam" id="PF10067">
    <property type="entry name" value="DUF2306"/>
    <property type="match status" value="1"/>
</dbReference>
<evidence type="ECO:0000256" key="2">
    <source>
        <dbReference type="SAM" id="Phobius"/>
    </source>
</evidence>
<feature type="transmembrane region" description="Helical" evidence="2">
    <location>
        <begin position="128"/>
        <end position="148"/>
    </location>
</feature>
<feature type="compositionally biased region" description="Polar residues" evidence="1">
    <location>
        <begin position="1"/>
        <end position="10"/>
    </location>
</feature>
<dbReference type="EMBL" id="PDLN01000009">
    <property type="protein sequence ID" value="RDW75990.1"/>
    <property type="molecule type" value="Genomic_DNA"/>
</dbReference>
<accession>A0A3D8RPU2</accession>
<comment type="caution">
    <text evidence="3">The sequence shown here is derived from an EMBL/GenBank/DDBJ whole genome shotgun (WGS) entry which is preliminary data.</text>
</comment>
<evidence type="ECO:0000313" key="3">
    <source>
        <dbReference type="EMBL" id="RDW75990.1"/>
    </source>
</evidence>
<feature type="transmembrane region" description="Helical" evidence="2">
    <location>
        <begin position="50"/>
        <end position="68"/>
    </location>
</feature>
<dbReference type="AlphaFoldDB" id="A0A3D8RPU2"/>
<dbReference type="InterPro" id="IPR018750">
    <property type="entry name" value="DUF2306_membrane"/>
</dbReference>
<keyword evidence="4" id="KW-1185">Reference proteome</keyword>
<dbReference type="Proteomes" id="UP000256328">
    <property type="component" value="Unassembled WGS sequence"/>
</dbReference>
<protein>
    <submittedName>
        <fullName evidence="3">Uncharacterized protein</fullName>
    </submittedName>
</protein>
<keyword evidence="2" id="KW-0812">Transmembrane</keyword>
<feature type="region of interest" description="Disordered" evidence="1">
    <location>
        <begin position="1"/>
        <end position="21"/>
    </location>
</feature>
<gene>
    <name evidence="3" type="ORF">BP5796_06811</name>
</gene>
<sequence length="338" mass="37842">MAPNEQTPFRASSKAVTDRSGPISKSWFASISYPFSALQKQVGFKKTSSFIYFSITAGLFFAFCFYKADSVIHERWLKSAFFHKFWFSDGVMALFMQLHLRSVIPSGLMMPIQFLPAIRQKYPRFHRYVGRLNLILLMSGSITAIVVAPRSFGGALETQILVWVLAFLTIYSICRSWAGIRNKRIDEHRAWILRTWAYGGSVLTLRLCMMLFAAGAQFFSANQYRSVTTCQEVLYLYESLNSSVTQVYAKYPVCANVTSTMRTSPMVDLVVTPALGAGIEQRIAMLNLSFGVAGWAALVLNGAAVEIYLNATKDEDARLKKVSAMRRKAAGLEGAKEE</sequence>
<organism evidence="3 4">
    <name type="scientific">Coleophoma crateriformis</name>
    <dbReference type="NCBI Taxonomy" id="565419"/>
    <lineage>
        <taxon>Eukaryota</taxon>
        <taxon>Fungi</taxon>
        <taxon>Dikarya</taxon>
        <taxon>Ascomycota</taxon>
        <taxon>Pezizomycotina</taxon>
        <taxon>Leotiomycetes</taxon>
        <taxon>Helotiales</taxon>
        <taxon>Dermateaceae</taxon>
        <taxon>Coleophoma</taxon>
    </lineage>
</organism>
<feature type="transmembrane region" description="Helical" evidence="2">
    <location>
        <begin position="292"/>
        <end position="311"/>
    </location>
</feature>
<name>A0A3D8RPU2_9HELO</name>
<dbReference type="OrthoDB" id="193478at2759"/>
<evidence type="ECO:0000256" key="1">
    <source>
        <dbReference type="SAM" id="MobiDB-lite"/>
    </source>
</evidence>
<feature type="transmembrane region" description="Helical" evidence="2">
    <location>
        <begin position="198"/>
        <end position="219"/>
    </location>
</feature>
<keyword evidence="2" id="KW-1133">Transmembrane helix</keyword>
<evidence type="ECO:0000313" key="4">
    <source>
        <dbReference type="Proteomes" id="UP000256328"/>
    </source>
</evidence>